<protein>
    <submittedName>
        <fullName evidence="2">Uncharacterized protein</fullName>
    </submittedName>
</protein>
<organism evidence="1 2">
    <name type="scientific">Romanomermis culicivorax</name>
    <name type="common">Nematode worm</name>
    <dbReference type="NCBI Taxonomy" id="13658"/>
    <lineage>
        <taxon>Eukaryota</taxon>
        <taxon>Metazoa</taxon>
        <taxon>Ecdysozoa</taxon>
        <taxon>Nematoda</taxon>
        <taxon>Enoplea</taxon>
        <taxon>Dorylaimia</taxon>
        <taxon>Mermithida</taxon>
        <taxon>Mermithoidea</taxon>
        <taxon>Mermithidae</taxon>
        <taxon>Romanomermis</taxon>
    </lineage>
</organism>
<proteinExistence type="predicted"/>
<keyword evidence="1" id="KW-1185">Reference proteome</keyword>
<name>A0A915HW09_ROMCU</name>
<accession>A0A915HW09</accession>
<dbReference type="AlphaFoldDB" id="A0A915HW09"/>
<reference evidence="2" key="1">
    <citation type="submission" date="2022-11" db="UniProtKB">
        <authorList>
            <consortium name="WormBaseParasite"/>
        </authorList>
    </citation>
    <scope>IDENTIFICATION</scope>
</reference>
<evidence type="ECO:0000313" key="1">
    <source>
        <dbReference type="Proteomes" id="UP000887565"/>
    </source>
</evidence>
<dbReference type="WBParaSite" id="nRc.2.0.1.t05526-RA">
    <property type="protein sequence ID" value="nRc.2.0.1.t05526-RA"/>
    <property type="gene ID" value="nRc.2.0.1.g05526"/>
</dbReference>
<dbReference type="Proteomes" id="UP000887565">
    <property type="component" value="Unplaced"/>
</dbReference>
<evidence type="ECO:0000313" key="2">
    <source>
        <dbReference type="WBParaSite" id="nRc.2.0.1.t05526-RA"/>
    </source>
</evidence>
<sequence length="172" mass="20008">MSGLEYIAQLNKTVIRTESNSAKSFPNRKFTKHLICFLCCLSLRSIMNSANRAAISTALFASATRSKKFLLAADVNLTFISARQKAHGEMYMPKKLYRMRGPSKNNRHIVPVFRNIRGRTWLKLDLPVLDTYQMKKMQEENYEDFFRSRMKMYGIDPTRPTTRQTKYFLGCS</sequence>